<dbReference type="PANTHER" id="PTHR10666">
    <property type="entry name" value="UBIQUITIN"/>
    <property type="match status" value="1"/>
</dbReference>
<proteinExistence type="predicted"/>
<feature type="domain" description="Ubiquitin-like" evidence="2">
    <location>
        <begin position="100"/>
        <end position="176"/>
    </location>
</feature>
<dbReference type="RefSeq" id="XP_048334165.2">
    <property type="nucleotide sequence ID" value="XM_048478208.2"/>
</dbReference>
<dbReference type="GeneID" id="107404106"/>
<dbReference type="InterPro" id="IPR000626">
    <property type="entry name" value="Ubiquitin-like_dom"/>
</dbReference>
<evidence type="ECO:0000259" key="2">
    <source>
        <dbReference type="PROSITE" id="PS50053"/>
    </source>
</evidence>
<feature type="domain" description="Ubiquitin-like" evidence="2">
    <location>
        <begin position="177"/>
        <end position="247"/>
    </location>
</feature>
<feature type="domain" description="Ubiquitin-like" evidence="2">
    <location>
        <begin position="251"/>
        <end position="320"/>
    </location>
</feature>
<reference evidence="4" key="1">
    <citation type="submission" date="2025-08" db="UniProtKB">
        <authorList>
            <consortium name="RefSeq"/>
        </authorList>
    </citation>
    <scope>IDENTIFICATION</scope>
    <source>
        <tissue evidence="4">Seedling</tissue>
    </source>
</reference>
<feature type="domain" description="Ubiquitin-like" evidence="2">
    <location>
        <begin position="26"/>
        <end position="99"/>
    </location>
</feature>
<dbReference type="Proteomes" id="UP001652623">
    <property type="component" value="Chromosome 3"/>
</dbReference>
<dbReference type="InterPro" id="IPR029071">
    <property type="entry name" value="Ubiquitin-like_domsf"/>
</dbReference>
<evidence type="ECO:0000256" key="1">
    <source>
        <dbReference type="ARBA" id="ARBA00022499"/>
    </source>
</evidence>
<evidence type="ECO:0000313" key="3">
    <source>
        <dbReference type="Proteomes" id="UP001652623"/>
    </source>
</evidence>
<dbReference type="Gene3D" id="3.10.20.90">
    <property type="entry name" value="Phosphatidylinositol 3-kinase Catalytic Subunit, Chain A, domain 1"/>
    <property type="match status" value="5"/>
</dbReference>
<dbReference type="CDD" id="cd17039">
    <property type="entry name" value="Ubl_ubiquitin_like"/>
    <property type="match status" value="4"/>
</dbReference>
<protein>
    <submittedName>
        <fullName evidence="4">Uncharacterized protein LOC107404106</fullName>
    </submittedName>
</protein>
<dbReference type="InterPro" id="IPR019956">
    <property type="entry name" value="Ubiquitin_dom"/>
</dbReference>
<name>A0ABM3IRR2_ZIZJJ</name>
<dbReference type="Pfam" id="PF00240">
    <property type="entry name" value="ubiquitin"/>
    <property type="match status" value="4"/>
</dbReference>
<gene>
    <name evidence="4" type="primary">LOC107404106</name>
</gene>
<evidence type="ECO:0000313" key="4">
    <source>
        <dbReference type="RefSeq" id="XP_048334165.2"/>
    </source>
</evidence>
<sequence>MDTFRIGSPSSHTNMNNSSNLSDEEFNVYLKVRKTMNLKVKRSQTVKDLKSQVHWRFGIPENLQEIFFNGDLLRNSHRIDDYGIQRDSVLHLVVDNFVGLKINVKMPSNPETIVVEAKPEETVRRIKMVIHLKELIEMDLYTLVYEGKLLDDDTTLESLNIKKEATFHVVFNPRDMISIWIKIPKRSDSIRIEAKTLFTINDVKTIVGSILGESLSDQHLIHEGKNLEDFKTLAFYDIKEGSEFLMLAPRIQLLIKTWSGKTITLNVEQSDTIEAVKKKIFQKLRMPPHFLGLVFSGKRLEDGRDLASYNIQQHSTLHAVYSPTTIQVKLSSIQNNMPINTTIRQLKSMIQNKLNTPVKEVLFGERPMRDDHNLGFYGILNTNNVTVGVISD</sequence>
<dbReference type="PROSITE" id="PS50053">
    <property type="entry name" value="UBIQUITIN_2"/>
    <property type="match status" value="4"/>
</dbReference>
<dbReference type="SMART" id="SM00213">
    <property type="entry name" value="UBQ"/>
    <property type="match status" value="5"/>
</dbReference>
<dbReference type="InterPro" id="IPR050158">
    <property type="entry name" value="Ubiquitin_ubiquitin-like"/>
</dbReference>
<dbReference type="SUPFAM" id="SSF54236">
    <property type="entry name" value="Ubiquitin-like"/>
    <property type="match status" value="5"/>
</dbReference>
<accession>A0ABM3IRR2</accession>
<keyword evidence="1" id="KW-1017">Isopeptide bond</keyword>
<keyword evidence="3" id="KW-1185">Reference proteome</keyword>
<organism evidence="3 4">
    <name type="scientific">Ziziphus jujuba</name>
    <name type="common">Chinese jujube</name>
    <name type="synonym">Ziziphus sativa</name>
    <dbReference type="NCBI Taxonomy" id="326968"/>
    <lineage>
        <taxon>Eukaryota</taxon>
        <taxon>Viridiplantae</taxon>
        <taxon>Streptophyta</taxon>
        <taxon>Embryophyta</taxon>
        <taxon>Tracheophyta</taxon>
        <taxon>Spermatophyta</taxon>
        <taxon>Magnoliopsida</taxon>
        <taxon>eudicotyledons</taxon>
        <taxon>Gunneridae</taxon>
        <taxon>Pentapetalae</taxon>
        <taxon>rosids</taxon>
        <taxon>fabids</taxon>
        <taxon>Rosales</taxon>
        <taxon>Rhamnaceae</taxon>
        <taxon>Paliureae</taxon>
        <taxon>Ziziphus</taxon>
    </lineage>
</organism>
<dbReference type="PRINTS" id="PR00348">
    <property type="entry name" value="UBIQUITIN"/>
</dbReference>